<dbReference type="GO" id="GO:0000160">
    <property type="term" value="P:phosphorelay signal transduction system"/>
    <property type="evidence" value="ECO:0007669"/>
    <property type="project" value="InterPro"/>
</dbReference>
<dbReference type="EMBL" id="PCYJ01000010">
    <property type="protein sequence ID" value="PIR45608.1"/>
    <property type="molecule type" value="Genomic_DNA"/>
</dbReference>
<protein>
    <recommendedName>
        <fullName evidence="2">Response regulatory domain-containing protein</fullName>
    </recommendedName>
</protein>
<organism evidence="3 4">
    <name type="scientific">Candidatus Vogelbacteria bacterium CG10_big_fil_rev_8_21_14_0_10_50_13</name>
    <dbReference type="NCBI Taxonomy" id="1975044"/>
    <lineage>
        <taxon>Bacteria</taxon>
        <taxon>Candidatus Vogeliibacteriota</taxon>
    </lineage>
</organism>
<evidence type="ECO:0000259" key="2">
    <source>
        <dbReference type="PROSITE" id="PS50110"/>
    </source>
</evidence>
<accession>A0A2H0RGG8</accession>
<reference evidence="3 4" key="1">
    <citation type="submission" date="2017-09" db="EMBL/GenBank/DDBJ databases">
        <title>Depth-based differentiation of microbial function through sediment-hosted aquifers and enrichment of novel symbionts in the deep terrestrial subsurface.</title>
        <authorList>
            <person name="Probst A.J."/>
            <person name="Ladd B."/>
            <person name="Jarett J.K."/>
            <person name="Geller-Mcgrath D.E."/>
            <person name="Sieber C.M."/>
            <person name="Emerson J.B."/>
            <person name="Anantharaman K."/>
            <person name="Thomas B.C."/>
            <person name="Malmstrom R."/>
            <person name="Stieglmeier M."/>
            <person name="Klingl A."/>
            <person name="Woyke T."/>
            <person name="Ryan C.M."/>
            <person name="Banfield J.F."/>
        </authorList>
    </citation>
    <scope>NUCLEOTIDE SEQUENCE [LARGE SCALE GENOMIC DNA]</scope>
    <source>
        <strain evidence="3">CG10_big_fil_rev_8_21_14_0_10_50_13</strain>
    </source>
</reference>
<dbReference type="PROSITE" id="PS50110">
    <property type="entry name" value="RESPONSE_REGULATORY"/>
    <property type="match status" value="1"/>
</dbReference>
<proteinExistence type="predicted"/>
<comment type="caution">
    <text evidence="3">The sequence shown here is derived from an EMBL/GenBank/DDBJ whole genome shotgun (WGS) entry which is preliminary data.</text>
</comment>
<dbReference type="InterPro" id="IPR001789">
    <property type="entry name" value="Sig_transdc_resp-reg_receiver"/>
</dbReference>
<dbReference type="Pfam" id="PF00072">
    <property type="entry name" value="Response_reg"/>
    <property type="match status" value="1"/>
</dbReference>
<evidence type="ECO:0000313" key="4">
    <source>
        <dbReference type="Proteomes" id="UP000230906"/>
    </source>
</evidence>
<dbReference type="SMART" id="SM00448">
    <property type="entry name" value="REC"/>
    <property type="match status" value="1"/>
</dbReference>
<sequence length="119" mass="13405">MKILIIDDDETIIGLAKKLYDNHPEVVSVRCANTEEVMKVIGKHHPVDVIFLDHNFEDGGIGLDIVRGLKLQPKPPIIFSTSEEARDGDLHDQYASLGVEWVGKPREVMTEKINEFLGR</sequence>
<dbReference type="InterPro" id="IPR011006">
    <property type="entry name" value="CheY-like_superfamily"/>
</dbReference>
<name>A0A2H0RGG8_9BACT</name>
<evidence type="ECO:0000313" key="3">
    <source>
        <dbReference type="EMBL" id="PIR45608.1"/>
    </source>
</evidence>
<dbReference type="SUPFAM" id="SSF52172">
    <property type="entry name" value="CheY-like"/>
    <property type="match status" value="1"/>
</dbReference>
<dbReference type="Proteomes" id="UP000230906">
    <property type="component" value="Unassembled WGS sequence"/>
</dbReference>
<keyword evidence="1" id="KW-0597">Phosphoprotein</keyword>
<dbReference type="AlphaFoldDB" id="A0A2H0RGG8"/>
<gene>
    <name evidence="3" type="ORF">COV09_00560</name>
</gene>
<feature type="modified residue" description="4-aspartylphosphate" evidence="1">
    <location>
        <position position="53"/>
    </location>
</feature>
<dbReference type="Gene3D" id="3.40.50.2300">
    <property type="match status" value="1"/>
</dbReference>
<evidence type="ECO:0000256" key="1">
    <source>
        <dbReference type="PROSITE-ProRule" id="PRU00169"/>
    </source>
</evidence>
<feature type="domain" description="Response regulatory" evidence="2">
    <location>
        <begin position="2"/>
        <end position="117"/>
    </location>
</feature>